<evidence type="ECO:0000313" key="1">
    <source>
        <dbReference type="EMBL" id="OGZ02169.1"/>
    </source>
</evidence>
<dbReference type="AlphaFoldDB" id="A0A1G2CLE2"/>
<evidence type="ECO:0000313" key="2">
    <source>
        <dbReference type="Proteomes" id="UP000178348"/>
    </source>
</evidence>
<sequence length="257" mass="29018">MKFRIYHVSLAVFTLFFGAWFLALPRPSFAASVSECPVDSQIQAILSAQNNKELDELEAIRTELIARKDALRVLAKCLTDDVRRTREEVQKLSLSDERDKRVQGRILENLDNVLREQNLDEARINELGLRGTRDAARALKDWRARVYGQVKGQADGFALWLKSRTLIGTAENRLHNITGTLRSLDMIDKEEISRQLDSADHNLREARERHDAAGALLEQSADSGEISLAIKSALDALAKSYENFFTISDEVKKVVPL</sequence>
<proteinExistence type="predicted"/>
<name>A0A1G2CLE2_9BACT</name>
<comment type="caution">
    <text evidence="1">The sequence shown here is derived from an EMBL/GenBank/DDBJ whole genome shotgun (WGS) entry which is preliminary data.</text>
</comment>
<organism evidence="1 2">
    <name type="scientific">Candidatus Liptonbacteria bacterium RIFCSPLOWO2_01_FULL_53_13</name>
    <dbReference type="NCBI Taxonomy" id="1798651"/>
    <lineage>
        <taxon>Bacteria</taxon>
        <taxon>Candidatus Liptoniibacteriota</taxon>
    </lineage>
</organism>
<dbReference type="EMBL" id="MHLB01000021">
    <property type="protein sequence ID" value="OGZ02169.1"/>
    <property type="molecule type" value="Genomic_DNA"/>
</dbReference>
<accession>A0A1G2CLE2</accession>
<protein>
    <submittedName>
        <fullName evidence="1">Uncharacterized protein</fullName>
    </submittedName>
</protein>
<reference evidence="1 2" key="1">
    <citation type="journal article" date="2016" name="Nat. Commun.">
        <title>Thousands of microbial genomes shed light on interconnected biogeochemical processes in an aquifer system.</title>
        <authorList>
            <person name="Anantharaman K."/>
            <person name="Brown C.T."/>
            <person name="Hug L.A."/>
            <person name="Sharon I."/>
            <person name="Castelle C.J."/>
            <person name="Probst A.J."/>
            <person name="Thomas B.C."/>
            <person name="Singh A."/>
            <person name="Wilkins M.J."/>
            <person name="Karaoz U."/>
            <person name="Brodie E.L."/>
            <person name="Williams K.H."/>
            <person name="Hubbard S.S."/>
            <person name="Banfield J.F."/>
        </authorList>
    </citation>
    <scope>NUCLEOTIDE SEQUENCE [LARGE SCALE GENOMIC DNA]</scope>
</reference>
<dbReference type="Proteomes" id="UP000178348">
    <property type="component" value="Unassembled WGS sequence"/>
</dbReference>
<gene>
    <name evidence="1" type="ORF">A2946_03590</name>
</gene>